<organism evidence="2 3">
    <name type="scientific">Cuscuta europaea</name>
    <name type="common">European dodder</name>
    <dbReference type="NCBI Taxonomy" id="41803"/>
    <lineage>
        <taxon>Eukaryota</taxon>
        <taxon>Viridiplantae</taxon>
        <taxon>Streptophyta</taxon>
        <taxon>Embryophyta</taxon>
        <taxon>Tracheophyta</taxon>
        <taxon>Spermatophyta</taxon>
        <taxon>Magnoliopsida</taxon>
        <taxon>eudicotyledons</taxon>
        <taxon>Gunneridae</taxon>
        <taxon>Pentapetalae</taxon>
        <taxon>asterids</taxon>
        <taxon>lamiids</taxon>
        <taxon>Solanales</taxon>
        <taxon>Convolvulaceae</taxon>
        <taxon>Cuscuteae</taxon>
        <taxon>Cuscuta</taxon>
        <taxon>Cuscuta subgen. Cuscuta</taxon>
    </lineage>
</organism>
<name>A0A9P0Z306_CUSEU</name>
<accession>A0A9P0Z306</accession>
<comment type="caution">
    <text evidence="2">The sequence shown here is derived from an EMBL/GenBank/DDBJ whole genome shotgun (WGS) entry which is preliminary data.</text>
</comment>
<keyword evidence="1" id="KW-0812">Transmembrane</keyword>
<reference evidence="2" key="1">
    <citation type="submission" date="2022-07" db="EMBL/GenBank/DDBJ databases">
        <authorList>
            <person name="Macas J."/>
            <person name="Novak P."/>
            <person name="Neumann P."/>
        </authorList>
    </citation>
    <scope>NUCLEOTIDE SEQUENCE</scope>
</reference>
<keyword evidence="3" id="KW-1185">Reference proteome</keyword>
<evidence type="ECO:0000256" key="1">
    <source>
        <dbReference type="SAM" id="Phobius"/>
    </source>
</evidence>
<evidence type="ECO:0000313" key="2">
    <source>
        <dbReference type="EMBL" id="CAH9084062.1"/>
    </source>
</evidence>
<dbReference type="EMBL" id="CAMAPE010000017">
    <property type="protein sequence ID" value="CAH9084062.1"/>
    <property type="molecule type" value="Genomic_DNA"/>
</dbReference>
<sequence>MEQGDSDGRLSLAIIDSGGGCGFETSKVARRGKSMLGWVILALLVIEMETTPVVFYPGGTMMGSSLKKGTDLNSKRLGRRLMRLFWQIWHNEIQIREREKQDDEFMIRPLQNRHFGKIERPSFGGR</sequence>
<gene>
    <name evidence="2" type="ORF">CEURO_LOCUS8855</name>
</gene>
<dbReference type="AlphaFoldDB" id="A0A9P0Z306"/>
<keyword evidence="1" id="KW-1133">Transmembrane helix</keyword>
<dbReference type="OrthoDB" id="1324996at2759"/>
<protein>
    <submittedName>
        <fullName evidence="2">Uncharacterized protein</fullName>
    </submittedName>
</protein>
<proteinExistence type="predicted"/>
<feature type="transmembrane region" description="Helical" evidence="1">
    <location>
        <begin position="35"/>
        <end position="58"/>
    </location>
</feature>
<evidence type="ECO:0000313" key="3">
    <source>
        <dbReference type="Proteomes" id="UP001152484"/>
    </source>
</evidence>
<dbReference type="Proteomes" id="UP001152484">
    <property type="component" value="Unassembled WGS sequence"/>
</dbReference>
<keyword evidence="1" id="KW-0472">Membrane</keyword>